<dbReference type="Proteomes" id="UP001154312">
    <property type="component" value="Unassembled WGS sequence"/>
</dbReference>
<keyword evidence="4" id="KW-1185">Reference proteome</keyword>
<name>A0A9X4JVN3_9FIRM</name>
<dbReference type="AlphaFoldDB" id="A0A9X4JVN3"/>
<gene>
    <name evidence="3" type="ORF">L7E55_09905</name>
</gene>
<dbReference type="InterPro" id="IPR001119">
    <property type="entry name" value="SLH_dom"/>
</dbReference>
<evidence type="ECO:0000313" key="3">
    <source>
        <dbReference type="EMBL" id="MDF9408666.1"/>
    </source>
</evidence>
<proteinExistence type="predicted"/>
<feature type="domain" description="SLH" evidence="2">
    <location>
        <begin position="281"/>
        <end position="343"/>
    </location>
</feature>
<dbReference type="RefSeq" id="WP_277444016.1">
    <property type="nucleotide sequence ID" value="NZ_JAKOAV010000017.1"/>
</dbReference>
<evidence type="ECO:0000259" key="2">
    <source>
        <dbReference type="PROSITE" id="PS51272"/>
    </source>
</evidence>
<dbReference type="Pfam" id="PF00395">
    <property type="entry name" value="SLH"/>
    <property type="match status" value="2"/>
</dbReference>
<protein>
    <submittedName>
        <fullName evidence="3">S-layer homology domain-containing protein</fullName>
    </submittedName>
</protein>
<comment type="caution">
    <text evidence="3">The sequence shown here is derived from an EMBL/GenBank/DDBJ whole genome shotgun (WGS) entry which is preliminary data.</text>
</comment>
<dbReference type="EMBL" id="JAKOAV010000017">
    <property type="protein sequence ID" value="MDF9408666.1"/>
    <property type="molecule type" value="Genomic_DNA"/>
</dbReference>
<sequence length="343" mass="37729">MHINPRRIIILTVFTALFLISLGIPSIGFADSDIAITVSDPDCGGEKVHEGNTINTVLSTPNVSFGDNRVMGTLRITGKKDISIPVKPGNKVMVTLPVGACYMQAPTADTYKNYVEWPKILDGEKNQIQDAKNVPGIKFISGTPRSITVEVGNIDAAGKIMVLDFVFDKENYSTLRVSRLIDVAKEYKENPDEKVTRLEFMKILADSTVPFPSCPLKIVYDDKILTERFLDSDKISPQDLDKIKPLIDSGVIVGCQNLLEPDNYLTRAEAANAAGKLFPTSEQNTNFTDDLPAWALGIRAAAAKGIVIGYPDGAFKPDQFITKSELLTLLQRTLESYETKKEN</sequence>
<keyword evidence="1" id="KW-0677">Repeat</keyword>
<evidence type="ECO:0000313" key="4">
    <source>
        <dbReference type="Proteomes" id="UP001154312"/>
    </source>
</evidence>
<dbReference type="PROSITE" id="PS51272">
    <property type="entry name" value="SLH"/>
    <property type="match status" value="1"/>
</dbReference>
<accession>A0A9X4JVN3</accession>
<reference evidence="3" key="1">
    <citation type="submission" date="2022-02" db="EMBL/GenBank/DDBJ databases">
        <authorList>
            <person name="Leng L."/>
        </authorList>
    </citation>
    <scope>NUCLEOTIDE SEQUENCE</scope>
    <source>
        <strain evidence="3">JI</strain>
    </source>
</reference>
<evidence type="ECO:0000256" key="1">
    <source>
        <dbReference type="ARBA" id="ARBA00022737"/>
    </source>
</evidence>
<organism evidence="3 4">
    <name type="scientific">Pelotomaculum isophthalicicum JI</name>
    <dbReference type="NCBI Taxonomy" id="947010"/>
    <lineage>
        <taxon>Bacteria</taxon>
        <taxon>Bacillati</taxon>
        <taxon>Bacillota</taxon>
        <taxon>Clostridia</taxon>
        <taxon>Eubacteriales</taxon>
        <taxon>Desulfotomaculaceae</taxon>
        <taxon>Pelotomaculum</taxon>
    </lineage>
</organism>